<dbReference type="AlphaFoldDB" id="A0A4D6MWZ2"/>
<feature type="compositionally biased region" description="Basic residues" evidence="2">
    <location>
        <begin position="175"/>
        <end position="187"/>
    </location>
</feature>
<evidence type="ECO:0000313" key="4">
    <source>
        <dbReference type="Proteomes" id="UP000501690"/>
    </source>
</evidence>
<accession>A0A4D6MWZ2</accession>
<keyword evidence="4" id="KW-1185">Reference proteome</keyword>
<dbReference type="PANTHER" id="PTHR35117:SF1">
    <property type="entry name" value="MYOSIN-M HEAVY PROTEIN"/>
    <property type="match status" value="1"/>
</dbReference>
<proteinExistence type="predicted"/>
<dbReference type="PANTHER" id="PTHR35117">
    <property type="entry name" value="MYOSIN-M HEAVY PROTEIN"/>
    <property type="match status" value="1"/>
</dbReference>
<evidence type="ECO:0000256" key="2">
    <source>
        <dbReference type="SAM" id="MobiDB-lite"/>
    </source>
</evidence>
<dbReference type="EMBL" id="CP039352">
    <property type="protein sequence ID" value="QCE04385.1"/>
    <property type="molecule type" value="Genomic_DNA"/>
</dbReference>
<keyword evidence="1" id="KW-0175">Coiled coil</keyword>
<feature type="region of interest" description="Disordered" evidence="2">
    <location>
        <begin position="168"/>
        <end position="197"/>
    </location>
</feature>
<feature type="region of interest" description="Disordered" evidence="2">
    <location>
        <begin position="290"/>
        <end position="333"/>
    </location>
</feature>
<evidence type="ECO:0008006" key="5">
    <source>
        <dbReference type="Google" id="ProtNLM"/>
    </source>
</evidence>
<feature type="coiled-coil region" evidence="1">
    <location>
        <begin position="49"/>
        <end position="86"/>
    </location>
</feature>
<evidence type="ECO:0000256" key="1">
    <source>
        <dbReference type="SAM" id="Coils"/>
    </source>
</evidence>
<feature type="compositionally biased region" description="Polar residues" evidence="2">
    <location>
        <begin position="188"/>
        <end position="197"/>
    </location>
</feature>
<dbReference type="Proteomes" id="UP000501690">
    <property type="component" value="Linkage Group LG8"/>
</dbReference>
<sequence length="365" mass="41027">MDNVSQPLVAFIVDQYLCRNQFYQTRATFRNEALPLFTAWPSNTNVLSLEEILNQYILLKKQHTRLEEEKVMVMQEKNRIQKLLQDIQNGMVSFNAISPMSNVKTIITNSAIARPVENSIRTPPVASSTIVFPMQNTMSLPIKPTDNKNLSSPMIGVFDKKRKDISTANGSVVAKKPRGRKPGKKKQLQCTNMSLSSPNNNVDFGSSDASPQSLVINPTNKETHISTNYVSTAHPIIHSFPIDTHVTPVAKCNGEVIAPSYNVITTRRDMVDHVKQMACNEGNIDFSSIVADNDETQKRDTNKESNMDTNKTSTRTLDVNSSDIPENLDPPFSNEIVASEFDNKRDDCIYLDFSEDMLDFINFEE</sequence>
<feature type="compositionally biased region" description="Basic and acidic residues" evidence="2">
    <location>
        <begin position="295"/>
        <end position="306"/>
    </location>
</feature>
<feature type="compositionally biased region" description="Polar residues" evidence="2">
    <location>
        <begin position="307"/>
        <end position="324"/>
    </location>
</feature>
<gene>
    <name evidence="3" type="ORF">DEO72_LG8g2421</name>
</gene>
<organism evidence="3 4">
    <name type="scientific">Vigna unguiculata</name>
    <name type="common">Cowpea</name>
    <dbReference type="NCBI Taxonomy" id="3917"/>
    <lineage>
        <taxon>Eukaryota</taxon>
        <taxon>Viridiplantae</taxon>
        <taxon>Streptophyta</taxon>
        <taxon>Embryophyta</taxon>
        <taxon>Tracheophyta</taxon>
        <taxon>Spermatophyta</taxon>
        <taxon>Magnoliopsida</taxon>
        <taxon>eudicotyledons</taxon>
        <taxon>Gunneridae</taxon>
        <taxon>Pentapetalae</taxon>
        <taxon>rosids</taxon>
        <taxon>fabids</taxon>
        <taxon>Fabales</taxon>
        <taxon>Fabaceae</taxon>
        <taxon>Papilionoideae</taxon>
        <taxon>50 kb inversion clade</taxon>
        <taxon>NPAAA clade</taxon>
        <taxon>indigoferoid/millettioid clade</taxon>
        <taxon>Phaseoleae</taxon>
        <taxon>Vigna</taxon>
    </lineage>
</organism>
<reference evidence="3 4" key="1">
    <citation type="submission" date="2019-04" db="EMBL/GenBank/DDBJ databases">
        <title>An improved genome assembly and genetic linkage map for asparagus bean, Vigna unguiculata ssp. sesquipedialis.</title>
        <authorList>
            <person name="Xia Q."/>
            <person name="Zhang R."/>
            <person name="Dong Y."/>
        </authorList>
    </citation>
    <scope>NUCLEOTIDE SEQUENCE [LARGE SCALE GENOMIC DNA]</scope>
    <source>
        <tissue evidence="3">Leaf</tissue>
    </source>
</reference>
<name>A0A4D6MWZ2_VIGUN</name>
<protein>
    <recommendedName>
        <fullName evidence="5">LisH domain-containing protein</fullName>
    </recommendedName>
</protein>
<evidence type="ECO:0000313" key="3">
    <source>
        <dbReference type="EMBL" id="QCE04385.1"/>
    </source>
</evidence>